<reference evidence="3" key="1">
    <citation type="submission" date="2023-03" db="EMBL/GenBank/DDBJ databases">
        <title>Massive genome expansion in bonnet fungi (Mycena s.s.) driven by repeated elements and novel gene families across ecological guilds.</title>
        <authorList>
            <consortium name="Lawrence Berkeley National Laboratory"/>
            <person name="Harder C.B."/>
            <person name="Miyauchi S."/>
            <person name="Viragh M."/>
            <person name="Kuo A."/>
            <person name="Thoen E."/>
            <person name="Andreopoulos B."/>
            <person name="Lu D."/>
            <person name="Skrede I."/>
            <person name="Drula E."/>
            <person name="Henrissat B."/>
            <person name="Morin E."/>
            <person name="Kohler A."/>
            <person name="Barry K."/>
            <person name="LaButti K."/>
            <person name="Morin E."/>
            <person name="Salamov A."/>
            <person name="Lipzen A."/>
            <person name="Mereny Z."/>
            <person name="Hegedus B."/>
            <person name="Baldrian P."/>
            <person name="Stursova M."/>
            <person name="Weitz H."/>
            <person name="Taylor A."/>
            <person name="Grigoriev I.V."/>
            <person name="Nagy L.G."/>
            <person name="Martin F."/>
            <person name="Kauserud H."/>
        </authorList>
    </citation>
    <scope>NUCLEOTIDE SEQUENCE</scope>
    <source>
        <strain evidence="3">CBHHK182m</strain>
    </source>
</reference>
<keyword evidence="4" id="KW-1185">Reference proteome</keyword>
<evidence type="ECO:0000313" key="4">
    <source>
        <dbReference type="Proteomes" id="UP001215598"/>
    </source>
</evidence>
<dbReference type="EMBL" id="JARKIB010000486">
    <property type="protein sequence ID" value="KAJ7704653.1"/>
    <property type="molecule type" value="Genomic_DNA"/>
</dbReference>
<feature type="region of interest" description="Disordered" evidence="1">
    <location>
        <begin position="306"/>
        <end position="350"/>
    </location>
</feature>
<dbReference type="AlphaFoldDB" id="A0AAD7GT05"/>
<sequence length="350" mass="39873">MYVKRRRLDHRPQIPLSHITDARYVLRLAPPRPTHSRRNHPRRRAVDELPRRQRDCRLSSGLFCDDTRGDRFTSKVEFVWNRRWSIPSFLHLWNRYVTMLTAISCLLFMFKEINSDNVCRAFIVAEGLVSTLLVISFDLMLTLRVWVLYGKTRRGAWLLFPLLLAELGSMLVILLLPATYLNDFVHLGPRLPGCYFTTPVMRGPYFALFAAPPLFITFLMFILTVYKCSKVLSKDKSIDMPIITLFMRDGIIWFLVVFGIDGAQMIVWAMGRATLTQVLIIASLVLYSLVSSRVILNTKSLSGSSAERDEEARCETKQLLPDSPVESDDGGSPSVVDRLLGAASQPRMAA</sequence>
<name>A0AAD7GT05_9AGAR</name>
<feature type="transmembrane region" description="Helical" evidence="2">
    <location>
        <begin position="155"/>
        <end position="180"/>
    </location>
</feature>
<feature type="compositionally biased region" description="Basic and acidic residues" evidence="1">
    <location>
        <begin position="306"/>
        <end position="316"/>
    </location>
</feature>
<accession>A0AAD7GT05</accession>
<feature type="transmembrane region" description="Helical" evidence="2">
    <location>
        <begin position="92"/>
        <end position="110"/>
    </location>
</feature>
<gene>
    <name evidence="3" type="ORF">B0H16DRAFT_1704797</name>
</gene>
<feature type="transmembrane region" description="Helical" evidence="2">
    <location>
        <begin position="122"/>
        <end position="143"/>
    </location>
</feature>
<keyword evidence="2" id="KW-0812">Transmembrane</keyword>
<keyword evidence="2" id="KW-1133">Transmembrane helix</keyword>
<dbReference type="Proteomes" id="UP001215598">
    <property type="component" value="Unassembled WGS sequence"/>
</dbReference>
<feature type="transmembrane region" description="Helical" evidence="2">
    <location>
        <begin position="205"/>
        <end position="226"/>
    </location>
</feature>
<keyword evidence="2" id="KW-0472">Membrane</keyword>
<protein>
    <submittedName>
        <fullName evidence="3">Uncharacterized protein</fullName>
    </submittedName>
</protein>
<evidence type="ECO:0000256" key="2">
    <source>
        <dbReference type="SAM" id="Phobius"/>
    </source>
</evidence>
<proteinExistence type="predicted"/>
<organism evidence="3 4">
    <name type="scientific">Mycena metata</name>
    <dbReference type="NCBI Taxonomy" id="1033252"/>
    <lineage>
        <taxon>Eukaryota</taxon>
        <taxon>Fungi</taxon>
        <taxon>Dikarya</taxon>
        <taxon>Basidiomycota</taxon>
        <taxon>Agaricomycotina</taxon>
        <taxon>Agaricomycetes</taxon>
        <taxon>Agaricomycetidae</taxon>
        <taxon>Agaricales</taxon>
        <taxon>Marasmiineae</taxon>
        <taxon>Mycenaceae</taxon>
        <taxon>Mycena</taxon>
    </lineage>
</organism>
<feature type="transmembrane region" description="Helical" evidence="2">
    <location>
        <begin position="266"/>
        <end position="290"/>
    </location>
</feature>
<evidence type="ECO:0000313" key="3">
    <source>
        <dbReference type="EMBL" id="KAJ7704653.1"/>
    </source>
</evidence>
<evidence type="ECO:0000256" key="1">
    <source>
        <dbReference type="SAM" id="MobiDB-lite"/>
    </source>
</evidence>
<comment type="caution">
    <text evidence="3">The sequence shown here is derived from an EMBL/GenBank/DDBJ whole genome shotgun (WGS) entry which is preliminary data.</text>
</comment>